<evidence type="ECO:0000256" key="5">
    <source>
        <dbReference type="ARBA" id="ARBA00022692"/>
    </source>
</evidence>
<keyword evidence="9" id="KW-0378">Hydrolase</keyword>
<feature type="transmembrane region" description="Helical" evidence="16">
    <location>
        <begin position="149"/>
        <end position="169"/>
    </location>
</feature>
<protein>
    <submittedName>
        <fullName evidence="19">RNA-dependent RNA polymerase</fullName>
    </submittedName>
</protein>
<evidence type="ECO:0000256" key="16">
    <source>
        <dbReference type="SAM" id="Phobius"/>
    </source>
</evidence>
<evidence type="ECO:0000256" key="1">
    <source>
        <dbReference type="ARBA" id="ARBA00004141"/>
    </source>
</evidence>
<evidence type="ECO:0000256" key="4">
    <source>
        <dbReference type="ARBA" id="ARBA00022679"/>
    </source>
</evidence>
<dbReference type="GO" id="GO:0003968">
    <property type="term" value="F:RNA-directed RNA polymerase activity"/>
    <property type="evidence" value="ECO:0007669"/>
    <property type="project" value="UniProtKB-KW"/>
</dbReference>
<feature type="domain" description="Peptidase S39" evidence="18">
    <location>
        <begin position="212"/>
        <end position="407"/>
    </location>
</feature>
<sequence length="1033" mass="116492">MAPTKLFLCSLFFFSCLLSMAASSYVEELSFFHIPANPKSDGRLTNSSLTMGYMPSNWVIEEHPLPQIFKSPLEEVTYTSIFKTLWQKISGDMQMSLNLARTISKDYLTRGACISRDAISSFIQSSAWAITWLWSWILLRTISWVLQVLINNTMLLVSLGLLGTCTVFMAKLLHLLFGSFSVWIVVPVWKTLRFLTSSSSKKGSKVKKEKMVKGFGSYDMMMSPPKSCILEVMHDNGQHSGYASCVLLASGELALLTSFHLYEDADSVYSRKTGNKIPIGEFKPIAGSQNGDLLLLAGPPNWTGLLGCKSVQLITMKSLAGGDARIFYLKNGEWYSGVAKIQGRNERHGFNFVDVLSNTEPGFSGTPYFIGNKIAGVHTGGCAEDNVNLMAAIPSLDGITASRYVFETTAPKGKIFDQDLWEELLEEFSMQEARTIMKRKAYIPESHPGSFSQNSFKRGARRRPRNNRKRLHPHEQARRWRAYGENNGPIGRENKHQSYRGGSRKTYCPEIQDKQAPPFSAQEQRATWRRDQANSFRQFFETQYNWEIPTTSKEVPGFEACGKIPQFYHPKQKQQGRWGEKVVAEHPEMGRKVSGFGWPEFGSEAELKSLQLQTARWLKRAESAKIPSAEARERVVRQTVEAYKNVKSHCPAVTRLGQLSWDQFQKSFQAAVHSLELDAGVGVPYIAYGLPTHKGWVENKERELLPVLAQLTFDRLKKMSEVNFEKLTAEELVQLGLCDPIRLFVKGEPHKQSKLDEGRYRLIMSVSLVDQLVARVLFQEQNKLEINLWRATPSKPGMGLSTDAQVADFLDSLAQHVQVPVEDLVYNWEKHVVPTDCSGFDWSVTDWLLEDEMEVRNRLTQGNNALTRRLRGCWLKCISNSVLALSNGTLYAQRVPGVQKSGSYNTSSSNSRIRFMCAKYAGASWAIAMGDDALESVDTDLNVYKEIGLKVEVSGQLEFCSHIFEKPDLAVPVNVGKMLYKLIYGYNPECGSIQVLRNYIDACTSVLNELRHDPELVALLHQWLLNPVLPQKI</sequence>
<accession>A0A455MWL7</accession>
<dbReference type="SUPFAM" id="SSF50494">
    <property type="entry name" value="Trypsin-like serine proteases"/>
    <property type="match status" value="1"/>
</dbReference>
<keyword evidence="6" id="KW-0548">Nucleotidyltransferase</keyword>
<dbReference type="InterPro" id="IPR000382">
    <property type="entry name" value="Peptidase_S39B_luteovirus"/>
</dbReference>
<evidence type="ECO:0000256" key="8">
    <source>
        <dbReference type="ARBA" id="ARBA00022758"/>
    </source>
</evidence>
<evidence type="ECO:0000256" key="10">
    <source>
        <dbReference type="ARBA" id="ARBA00022825"/>
    </source>
</evidence>
<keyword evidence="7" id="KW-0547">Nucleotide-binding</keyword>
<dbReference type="Gene3D" id="2.40.10.10">
    <property type="entry name" value="Trypsin-like serine proteases"/>
    <property type="match status" value="2"/>
</dbReference>
<evidence type="ECO:0000256" key="2">
    <source>
        <dbReference type="ARBA" id="ARBA00022484"/>
    </source>
</evidence>
<keyword evidence="3" id="KW-0645">Protease</keyword>
<keyword evidence="5 16" id="KW-0812">Transmembrane</keyword>
<evidence type="ECO:0000256" key="15">
    <source>
        <dbReference type="SAM" id="MobiDB-lite"/>
    </source>
</evidence>
<keyword evidence="12 16" id="KW-1133">Transmembrane helix</keyword>
<comment type="subcellular location">
    <subcellularLocation>
        <location evidence="1">Membrane</location>
        <topology evidence="1">Multi-pass membrane protein</topology>
    </subcellularLocation>
</comment>
<name>A0A455MWL7_9VIRU</name>
<dbReference type="InterPro" id="IPR043502">
    <property type="entry name" value="DNA/RNA_pol_sf"/>
</dbReference>
<dbReference type="EMBL" id="MH464874">
    <property type="protein sequence ID" value="AZP56279.1"/>
    <property type="molecule type" value="Genomic_RNA"/>
</dbReference>
<dbReference type="SUPFAM" id="SSF56672">
    <property type="entry name" value="DNA/RNA polymerases"/>
    <property type="match status" value="1"/>
</dbReference>
<dbReference type="GO" id="GO:0016020">
    <property type="term" value="C:membrane"/>
    <property type="evidence" value="ECO:0007669"/>
    <property type="project" value="UniProtKB-SubCell"/>
</dbReference>
<proteinExistence type="predicted"/>
<comment type="catalytic activity">
    <reaction evidence="14">
        <text>RNA(n) + a ribonucleoside 5'-triphosphate = RNA(n+1) + diphosphate</text>
        <dbReference type="Rhea" id="RHEA:21248"/>
        <dbReference type="Rhea" id="RHEA-COMP:14527"/>
        <dbReference type="Rhea" id="RHEA-COMP:17342"/>
        <dbReference type="ChEBI" id="CHEBI:33019"/>
        <dbReference type="ChEBI" id="CHEBI:61557"/>
        <dbReference type="ChEBI" id="CHEBI:140395"/>
        <dbReference type="EC" id="2.7.7.48"/>
    </reaction>
</comment>
<keyword evidence="11" id="KW-0693">Viral RNA replication</keyword>
<keyword evidence="4" id="KW-0808">Transferase</keyword>
<dbReference type="GO" id="GO:0004252">
    <property type="term" value="F:serine-type endopeptidase activity"/>
    <property type="evidence" value="ECO:0007669"/>
    <property type="project" value="InterPro"/>
</dbReference>
<keyword evidence="10" id="KW-0720">Serine protease</keyword>
<dbReference type="GO" id="GO:0006508">
    <property type="term" value="P:proteolysis"/>
    <property type="evidence" value="ECO:0007669"/>
    <property type="project" value="UniProtKB-KW"/>
</dbReference>
<evidence type="ECO:0000256" key="11">
    <source>
        <dbReference type="ARBA" id="ARBA00022953"/>
    </source>
</evidence>
<dbReference type="GO" id="GO:0003723">
    <property type="term" value="F:RNA binding"/>
    <property type="evidence" value="ECO:0007669"/>
    <property type="project" value="InterPro"/>
</dbReference>
<evidence type="ECO:0000256" key="6">
    <source>
        <dbReference type="ARBA" id="ARBA00022695"/>
    </source>
</evidence>
<evidence type="ECO:0000259" key="18">
    <source>
        <dbReference type="PROSITE" id="PS51868"/>
    </source>
</evidence>
<evidence type="ECO:0000256" key="13">
    <source>
        <dbReference type="ARBA" id="ARBA00023136"/>
    </source>
</evidence>
<dbReference type="PROSITE" id="PS51868">
    <property type="entry name" value="PEPTIDASE_S39"/>
    <property type="match status" value="1"/>
</dbReference>
<dbReference type="GO" id="GO:0075523">
    <property type="term" value="P:viral translational frameshifting"/>
    <property type="evidence" value="ECO:0007669"/>
    <property type="project" value="UniProtKB-KW"/>
</dbReference>
<feature type="region of interest" description="Disordered" evidence="15">
    <location>
        <begin position="484"/>
        <end position="503"/>
    </location>
</feature>
<dbReference type="GO" id="GO:0006351">
    <property type="term" value="P:DNA-templated transcription"/>
    <property type="evidence" value="ECO:0007669"/>
    <property type="project" value="InterPro"/>
</dbReference>
<feature type="compositionally biased region" description="Basic residues" evidence="15">
    <location>
        <begin position="458"/>
        <end position="472"/>
    </location>
</feature>
<organism evidence="19">
    <name type="scientific">Faba bean polerovirus 1</name>
    <dbReference type="NCBI Taxonomy" id="2283388"/>
    <lineage>
        <taxon>Viruses</taxon>
        <taxon>Riboviria</taxon>
        <taxon>Orthornavirae</taxon>
        <taxon>Pisuviricota</taxon>
        <taxon>Pisoniviricetes</taxon>
        <taxon>Sobelivirales</taxon>
        <taxon>Solemoviridae</taxon>
        <taxon>Polerovirus</taxon>
        <taxon>Polerovirus FBPV</taxon>
    </lineage>
</organism>
<reference evidence="19" key="1">
    <citation type="journal article" date="2019" name="Arch. Virol.">
        <title>Faba bean polerovirus 1 (FBPV-1); a new polerovirus infecting legume crops in Australia.</title>
        <authorList>
            <person name="Filardo F.F."/>
            <person name="Thomas J.E."/>
            <person name="Webb M."/>
            <person name="Sharman M."/>
        </authorList>
    </citation>
    <scope>NUCLEOTIDE SEQUENCE</scope>
    <source>
        <strain evidence="19">5249</strain>
    </source>
</reference>
<evidence type="ECO:0000256" key="7">
    <source>
        <dbReference type="ARBA" id="ARBA00022741"/>
    </source>
</evidence>
<evidence type="ECO:0000256" key="9">
    <source>
        <dbReference type="ARBA" id="ARBA00022801"/>
    </source>
</evidence>
<dbReference type="InterPro" id="IPR009003">
    <property type="entry name" value="Peptidase_S1_PA"/>
</dbReference>
<keyword evidence="13 16" id="KW-0472">Membrane</keyword>
<evidence type="ECO:0000259" key="17">
    <source>
        <dbReference type="PROSITE" id="PS50507"/>
    </source>
</evidence>
<dbReference type="Pfam" id="PF02122">
    <property type="entry name" value="Peptidase_S39"/>
    <property type="match status" value="1"/>
</dbReference>
<dbReference type="GO" id="GO:0000166">
    <property type="term" value="F:nucleotide binding"/>
    <property type="evidence" value="ECO:0007669"/>
    <property type="project" value="UniProtKB-KW"/>
</dbReference>
<dbReference type="Pfam" id="PF02123">
    <property type="entry name" value="RdRP_4"/>
    <property type="match status" value="1"/>
</dbReference>
<keyword evidence="2 19" id="KW-0696">RNA-directed RNA polymerase</keyword>
<feature type="domain" description="RdRp catalytic" evidence="17">
    <location>
        <begin position="830"/>
        <end position="945"/>
    </location>
</feature>
<dbReference type="PROSITE" id="PS51257">
    <property type="entry name" value="PROKAR_LIPOPROTEIN"/>
    <property type="match status" value="1"/>
</dbReference>
<evidence type="ECO:0000313" key="19">
    <source>
        <dbReference type="EMBL" id="AZP56279.1"/>
    </source>
</evidence>
<dbReference type="GO" id="GO:0039694">
    <property type="term" value="P:viral RNA genome replication"/>
    <property type="evidence" value="ECO:0007669"/>
    <property type="project" value="InterPro"/>
</dbReference>
<dbReference type="PROSITE" id="PS50507">
    <property type="entry name" value="RDRP_SSRNA_POS"/>
    <property type="match status" value="1"/>
</dbReference>
<dbReference type="InterPro" id="IPR007094">
    <property type="entry name" value="RNA-dir_pol_PSvirus"/>
</dbReference>
<keyword evidence="8" id="KW-0688">Ribosomal frameshifting</keyword>
<gene>
    <name evidence="19" type="primary">RdRp</name>
</gene>
<dbReference type="PRINTS" id="PR00914">
    <property type="entry name" value="LVIRUSRNAPOL"/>
</dbReference>
<evidence type="ECO:0000256" key="12">
    <source>
        <dbReference type="ARBA" id="ARBA00022989"/>
    </source>
</evidence>
<feature type="region of interest" description="Disordered" evidence="15">
    <location>
        <begin position="445"/>
        <end position="477"/>
    </location>
</feature>
<dbReference type="InterPro" id="IPR001795">
    <property type="entry name" value="RNA-dir_pol_luteovirus"/>
</dbReference>
<evidence type="ECO:0000256" key="14">
    <source>
        <dbReference type="ARBA" id="ARBA00048744"/>
    </source>
</evidence>
<evidence type="ECO:0000256" key="3">
    <source>
        <dbReference type="ARBA" id="ARBA00022670"/>
    </source>
</evidence>
<dbReference type="InterPro" id="IPR043504">
    <property type="entry name" value="Peptidase_S1_PA_chymotrypsin"/>
</dbReference>